<reference evidence="1 2" key="1">
    <citation type="submission" date="2019-12" db="EMBL/GenBank/DDBJ databases">
        <title>Genomic-based taxomic classification of the family Erythrobacteraceae.</title>
        <authorList>
            <person name="Xu L."/>
        </authorList>
    </citation>
    <scope>NUCLEOTIDE SEQUENCE [LARGE SCALE GENOMIC DNA]</scope>
    <source>
        <strain evidence="1 2">MCCC 1K02066</strain>
    </source>
</reference>
<proteinExistence type="predicted"/>
<dbReference type="InterPro" id="IPR025245">
    <property type="entry name" value="DUF4197"/>
</dbReference>
<comment type="caution">
    <text evidence="1">The sequence shown here is derived from an EMBL/GenBank/DDBJ whole genome shotgun (WGS) entry which is preliminary data.</text>
</comment>
<dbReference type="EMBL" id="WTYK01000010">
    <property type="protein sequence ID" value="MXP42762.1"/>
    <property type="molecule type" value="Genomic_DNA"/>
</dbReference>
<gene>
    <name evidence="1" type="ORF">GRI75_14035</name>
</gene>
<evidence type="ECO:0000313" key="2">
    <source>
        <dbReference type="Proteomes" id="UP000469159"/>
    </source>
</evidence>
<dbReference type="OrthoDB" id="9789685at2"/>
<protein>
    <submittedName>
        <fullName evidence="1">DUF4197 family protein</fullName>
    </submittedName>
</protein>
<evidence type="ECO:0000313" key="1">
    <source>
        <dbReference type="EMBL" id="MXP42762.1"/>
    </source>
</evidence>
<dbReference type="AlphaFoldDB" id="A0A6I4UV02"/>
<sequence>MVETRVLHRRRFILGSLVAATALTLPGCASYGGGFSFTEAIRRLLVMSSERAFVRMTQPGGFWDQQVAQLGMDQFLGRRGNVLGNILTSPLFKSRLEDVFADIAVDASYRAAPIVADTVRAIGFANAMDLIRGGPTAASAFLRQEMGERLIVAMLPEIGEAIRIAEDPLMGQLLSGLTGVDVSSMTRNFAAEVDNVIWGEIAREEATIRADPAATHDPVLIGVFGSAGAY</sequence>
<name>A0A6I4UV02_9SPHN</name>
<dbReference type="Proteomes" id="UP000469159">
    <property type="component" value="Unassembled WGS sequence"/>
</dbReference>
<organism evidence="1 2">
    <name type="scientific">Croceibacterium soli</name>
    <dbReference type="NCBI Taxonomy" id="1739690"/>
    <lineage>
        <taxon>Bacteria</taxon>
        <taxon>Pseudomonadati</taxon>
        <taxon>Pseudomonadota</taxon>
        <taxon>Alphaproteobacteria</taxon>
        <taxon>Sphingomonadales</taxon>
        <taxon>Erythrobacteraceae</taxon>
        <taxon>Croceibacterium</taxon>
    </lineage>
</organism>
<dbReference type="RefSeq" id="WP_160747621.1">
    <property type="nucleotide sequence ID" value="NZ_WTYK01000010.1"/>
</dbReference>
<accession>A0A6I4UV02</accession>
<dbReference type="Pfam" id="PF13852">
    <property type="entry name" value="DUF4197"/>
    <property type="match status" value="1"/>
</dbReference>
<keyword evidence="2" id="KW-1185">Reference proteome</keyword>